<organism evidence="1 2">
    <name type="scientific">Cymbomonas tetramitiformis</name>
    <dbReference type="NCBI Taxonomy" id="36881"/>
    <lineage>
        <taxon>Eukaryota</taxon>
        <taxon>Viridiplantae</taxon>
        <taxon>Chlorophyta</taxon>
        <taxon>Pyramimonadophyceae</taxon>
        <taxon>Pyramimonadales</taxon>
        <taxon>Pyramimonadaceae</taxon>
        <taxon>Cymbomonas</taxon>
    </lineage>
</organism>
<proteinExistence type="predicted"/>
<dbReference type="AlphaFoldDB" id="A0AAE0FEP8"/>
<accession>A0AAE0FEP8</accession>
<name>A0AAE0FEP8_9CHLO</name>
<protein>
    <submittedName>
        <fullName evidence="1">Uncharacterized protein</fullName>
    </submittedName>
</protein>
<dbReference type="EMBL" id="LGRX02019531">
    <property type="protein sequence ID" value="KAK3258431.1"/>
    <property type="molecule type" value="Genomic_DNA"/>
</dbReference>
<sequence length="100" mass="11246">MATSLEFHHDESVWISNPVRPSQWTEFMDNLDYAFSSYGEELVKLLHSPGFKPNVGLILDGPDFTALFANMNDVLGPISRDEFAKLPDLDFASNRITISP</sequence>
<evidence type="ECO:0000313" key="2">
    <source>
        <dbReference type="Proteomes" id="UP001190700"/>
    </source>
</evidence>
<evidence type="ECO:0000313" key="1">
    <source>
        <dbReference type="EMBL" id="KAK3258431.1"/>
    </source>
</evidence>
<keyword evidence="2" id="KW-1185">Reference proteome</keyword>
<comment type="caution">
    <text evidence="1">The sequence shown here is derived from an EMBL/GenBank/DDBJ whole genome shotgun (WGS) entry which is preliminary data.</text>
</comment>
<reference evidence="1 2" key="1">
    <citation type="journal article" date="2015" name="Genome Biol. Evol.">
        <title>Comparative Genomics of a Bacterivorous Green Alga Reveals Evolutionary Causalities and Consequences of Phago-Mixotrophic Mode of Nutrition.</title>
        <authorList>
            <person name="Burns J.A."/>
            <person name="Paasch A."/>
            <person name="Narechania A."/>
            <person name="Kim E."/>
        </authorList>
    </citation>
    <scope>NUCLEOTIDE SEQUENCE [LARGE SCALE GENOMIC DNA]</scope>
    <source>
        <strain evidence="1 2">PLY_AMNH</strain>
    </source>
</reference>
<dbReference type="Proteomes" id="UP001190700">
    <property type="component" value="Unassembled WGS sequence"/>
</dbReference>
<gene>
    <name evidence="1" type="ORF">CYMTET_32517</name>
</gene>